<evidence type="ECO:0000313" key="3">
    <source>
        <dbReference type="EMBL" id="MBK3497125.1"/>
    </source>
</evidence>
<evidence type="ECO:0000259" key="2">
    <source>
        <dbReference type="Pfam" id="PF00535"/>
    </source>
</evidence>
<protein>
    <submittedName>
        <fullName evidence="3">Glycosyltransferase family 2 protein</fullName>
    </submittedName>
</protein>
<comment type="caution">
    <text evidence="3">The sequence shown here is derived from an EMBL/GenBank/DDBJ whole genome shotgun (WGS) entry which is preliminary data.</text>
</comment>
<dbReference type="PANTHER" id="PTHR22916">
    <property type="entry name" value="GLYCOSYLTRANSFERASE"/>
    <property type="match status" value="1"/>
</dbReference>
<keyword evidence="4" id="KW-1185">Reference proteome</keyword>
<dbReference type="RefSeq" id="WP_200750428.1">
    <property type="nucleotide sequence ID" value="NZ_JAEOAH010000050.1"/>
</dbReference>
<dbReference type="PANTHER" id="PTHR22916:SF3">
    <property type="entry name" value="UDP-GLCNAC:BETAGAL BETA-1,3-N-ACETYLGLUCOSAMINYLTRANSFERASE-LIKE PROTEIN 1"/>
    <property type="match status" value="1"/>
</dbReference>
<evidence type="ECO:0000256" key="1">
    <source>
        <dbReference type="ARBA" id="ARBA00006739"/>
    </source>
</evidence>
<dbReference type="EMBL" id="JAEOAH010000050">
    <property type="protein sequence ID" value="MBK3497125.1"/>
    <property type="molecule type" value="Genomic_DNA"/>
</dbReference>
<sequence length="303" mass="35482">MENSLSIVITTYNRPKMLKRCLASILNQNYSNYEIIVVDDHSKPSYQDEIMMEYSNVKYFYQNRNEGPGAARNRGIKEAINKYVVIMDDDDIFVNESFIAINNFLLNNKDLKYPVFNFLSSNTIVKYKKYYHVYSFSEMISDFIIGDVIHLIRKDLFDGYYLFPTTKIGSESLLWYQIAIDFGFPIINNSIVQVMGDSPERLTNTNRQVEHANLFAEYQIDIITKFSKEILASNNEKFLVKKYVGAITYLLLSTQKKKALYYLGEILRISKKYIALITLFFIPNKVLIKLFNLYRKNNEKESV</sequence>
<dbReference type="Proteomes" id="UP000618943">
    <property type="component" value="Unassembled WGS sequence"/>
</dbReference>
<dbReference type="Gene3D" id="3.90.550.10">
    <property type="entry name" value="Spore Coat Polysaccharide Biosynthesis Protein SpsA, Chain A"/>
    <property type="match status" value="1"/>
</dbReference>
<dbReference type="InterPro" id="IPR001173">
    <property type="entry name" value="Glyco_trans_2-like"/>
</dbReference>
<dbReference type="CDD" id="cd00761">
    <property type="entry name" value="Glyco_tranf_GTA_type"/>
    <property type="match status" value="1"/>
</dbReference>
<organism evidence="3 4">
    <name type="scientific">Viridibacillus soli</name>
    <dbReference type="NCBI Taxonomy" id="2798301"/>
    <lineage>
        <taxon>Bacteria</taxon>
        <taxon>Bacillati</taxon>
        <taxon>Bacillota</taxon>
        <taxon>Bacilli</taxon>
        <taxon>Bacillales</taxon>
        <taxon>Caryophanaceae</taxon>
        <taxon>Viridibacillus</taxon>
    </lineage>
</organism>
<dbReference type="Pfam" id="PF00535">
    <property type="entry name" value="Glycos_transf_2"/>
    <property type="match status" value="1"/>
</dbReference>
<reference evidence="3 4" key="1">
    <citation type="submission" date="2020-12" db="EMBL/GenBank/DDBJ databases">
        <title>YIM B01967 draft genome.</title>
        <authorList>
            <person name="Yan X."/>
        </authorList>
    </citation>
    <scope>NUCLEOTIDE SEQUENCE [LARGE SCALE GENOMIC DNA]</scope>
    <source>
        <strain evidence="3 4">YIM B01967</strain>
    </source>
</reference>
<accession>A0ABS1HCH8</accession>
<evidence type="ECO:0000313" key="4">
    <source>
        <dbReference type="Proteomes" id="UP000618943"/>
    </source>
</evidence>
<dbReference type="InterPro" id="IPR029044">
    <property type="entry name" value="Nucleotide-diphossugar_trans"/>
</dbReference>
<name>A0ABS1HCH8_9BACL</name>
<feature type="domain" description="Glycosyltransferase 2-like" evidence="2">
    <location>
        <begin position="6"/>
        <end position="99"/>
    </location>
</feature>
<proteinExistence type="inferred from homology"/>
<comment type="similarity">
    <text evidence="1">Belongs to the glycosyltransferase 2 family.</text>
</comment>
<dbReference type="SUPFAM" id="SSF53448">
    <property type="entry name" value="Nucleotide-diphospho-sugar transferases"/>
    <property type="match status" value="1"/>
</dbReference>
<gene>
    <name evidence="3" type="ORF">JFL43_20275</name>
</gene>